<feature type="compositionally biased region" description="Acidic residues" evidence="1">
    <location>
        <begin position="33"/>
        <end position="52"/>
    </location>
</feature>
<gene>
    <name evidence="2" type="ORF">Ciccas_002596</name>
</gene>
<dbReference type="EMBL" id="JBJKFK010000209">
    <property type="protein sequence ID" value="KAL3318739.1"/>
    <property type="molecule type" value="Genomic_DNA"/>
</dbReference>
<feature type="compositionally biased region" description="Polar residues" evidence="1">
    <location>
        <begin position="128"/>
        <end position="140"/>
    </location>
</feature>
<keyword evidence="3" id="KW-1185">Reference proteome</keyword>
<name>A0ABD2QGT9_9PLAT</name>
<evidence type="ECO:0000313" key="2">
    <source>
        <dbReference type="EMBL" id="KAL3318739.1"/>
    </source>
</evidence>
<evidence type="ECO:0000313" key="3">
    <source>
        <dbReference type="Proteomes" id="UP001626550"/>
    </source>
</evidence>
<feature type="region of interest" description="Disordered" evidence="1">
    <location>
        <begin position="128"/>
        <end position="150"/>
    </location>
</feature>
<dbReference type="Proteomes" id="UP001626550">
    <property type="component" value="Unassembled WGS sequence"/>
</dbReference>
<sequence length="150" mass="16239">MQKSSLEGHSSRKRHRKPEKAKCSARGNNSDASTDDDRDIEGLFDVEMEEDAGAGSDLEVVDENAEIDSDEERGCGSSTGDSFLVPMLLYPFGPITHESPAAGLNSLTGRDNSAYSRDMQYIATETGSRAVLQEQNSSSGKIDKIMESSE</sequence>
<evidence type="ECO:0000256" key="1">
    <source>
        <dbReference type="SAM" id="MobiDB-lite"/>
    </source>
</evidence>
<protein>
    <submittedName>
        <fullName evidence="2">Uncharacterized protein</fullName>
    </submittedName>
</protein>
<organism evidence="2 3">
    <name type="scientific">Cichlidogyrus casuarinus</name>
    <dbReference type="NCBI Taxonomy" id="1844966"/>
    <lineage>
        <taxon>Eukaryota</taxon>
        <taxon>Metazoa</taxon>
        <taxon>Spiralia</taxon>
        <taxon>Lophotrochozoa</taxon>
        <taxon>Platyhelminthes</taxon>
        <taxon>Monogenea</taxon>
        <taxon>Monopisthocotylea</taxon>
        <taxon>Dactylogyridea</taxon>
        <taxon>Ancyrocephalidae</taxon>
        <taxon>Cichlidogyrus</taxon>
    </lineage>
</organism>
<feature type="compositionally biased region" description="Acidic residues" evidence="1">
    <location>
        <begin position="59"/>
        <end position="71"/>
    </location>
</feature>
<dbReference type="AlphaFoldDB" id="A0ABD2QGT9"/>
<feature type="compositionally biased region" description="Basic and acidic residues" evidence="1">
    <location>
        <begin position="141"/>
        <end position="150"/>
    </location>
</feature>
<proteinExistence type="predicted"/>
<comment type="caution">
    <text evidence="2">The sequence shown here is derived from an EMBL/GenBank/DDBJ whole genome shotgun (WGS) entry which is preliminary data.</text>
</comment>
<accession>A0ABD2QGT9</accession>
<reference evidence="2 3" key="1">
    <citation type="submission" date="2024-11" db="EMBL/GenBank/DDBJ databases">
        <title>Adaptive evolution of stress response genes in parasites aligns with host niche diversity.</title>
        <authorList>
            <person name="Hahn C."/>
            <person name="Resl P."/>
        </authorList>
    </citation>
    <scope>NUCLEOTIDE SEQUENCE [LARGE SCALE GENOMIC DNA]</scope>
    <source>
        <strain evidence="2">EGGRZ-B1_66</strain>
        <tissue evidence="2">Body</tissue>
    </source>
</reference>
<feature type="region of interest" description="Disordered" evidence="1">
    <location>
        <begin position="1"/>
        <end position="78"/>
    </location>
</feature>